<reference evidence="9 10" key="1">
    <citation type="submission" date="2019-05" db="EMBL/GenBank/DDBJ databases">
        <title>Genome sequence of Klebsiella sp strain TOUT106.</title>
        <authorList>
            <person name="Rahi P."/>
            <person name="Chaudhari D."/>
        </authorList>
    </citation>
    <scope>NUCLEOTIDE SEQUENCE [LARGE SCALE GENOMIC DNA]</scope>
    <source>
        <strain evidence="9 10">TOUT106</strain>
    </source>
</reference>
<dbReference type="SUPFAM" id="SSF103473">
    <property type="entry name" value="MFS general substrate transporter"/>
    <property type="match status" value="1"/>
</dbReference>
<dbReference type="CDD" id="cd17319">
    <property type="entry name" value="MFS_ExuT_GudP_like"/>
    <property type="match status" value="1"/>
</dbReference>
<proteinExistence type="inferred from homology"/>
<evidence type="ECO:0000259" key="8">
    <source>
        <dbReference type="PROSITE" id="PS50850"/>
    </source>
</evidence>
<evidence type="ECO:0000313" key="10">
    <source>
        <dbReference type="Proteomes" id="UP000307430"/>
    </source>
</evidence>
<feature type="transmembrane region" description="Helical" evidence="7">
    <location>
        <begin position="320"/>
        <end position="338"/>
    </location>
</feature>
<evidence type="ECO:0000256" key="7">
    <source>
        <dbReference type="SAM" id="Phobius"/>
    </source>
</evidence>
<gene>
    <name evidence="9" type="ORF">FE839_10350</name>
</gene>
<protein>
    <submittedName>
        <fullName evidence="9">MFS transporter</fullName>
    </submittedName>
</protein>
<dbReference type="Pfam" id="PF07690">
    <property type="entry name" value="MFS_1"/>
    <property type="match status" value="1"/>
</dbReference>
<feature type="domain" description="Major facilitator superfamily (MFS) profile" evidence="8">
    <location>
        <begin position="13"/>
        <end position="432"/>
    </location>
</feature>
<dbReference type="GO" id="GO:0005886">
    <property type="term" value="C:plasma membrane"/>
    <property type="evidence" value="ECO:0007669"/>
    <property type="project" value="UniProtKB-SubCell"/>
</dbReference>
<dbReference type="InterPro" id="IPR011701">
    <property type="entry name" value="MFS"/>
</dbReference>
<feature type="transmembrane region" description="Helical" evidence="7">
    <location>
        <begin position="79"/>
        <end position="97"/>
    </location>
</feature>
<dbReference type="InterPro" id="IPR000849">
    <property type="entry name" value="Sugar_P_transporter"/>
</dbReference>
<feature type="transmembrane region" description="Helical" evidence="7">
    <location>
        <begin position="51"/>
        <end position="72"/>
    </location>
</feature>
<dbReference type="GO" id="GO:0022857">
    <property type="term" value="F:transmembrane transporter activity"/>
    <property type="evidence" value="ECO:0007669"/>
    <property type="project" value="InterPro"/>
</dbReference>
<dbReference type="PIRSF" id="PIRSF002808">
    <property type="entry name" value="Hexose_phosphate_transp"/>
    <property type="match status" value="1"/>
</dbReference>
<dbReference type="AlphaFoldDB" id="A0A5R9LIL8"/>
<feature type="transmembrane region" description="Helical" evidence="7">
    <location>
        <begin position="377"/>
        <end position="400"/>
    </location>
</feature>
<feature type="transmembrane region" description="Helical" evidence="7">
    <location>
        <begin position="12"/>
        <end position="31"/>
    </location>
</feature>
<accession>A0A5R9LIL8</accession>
<feature type="transmembrane region" description="Helical" evidence="7">
    <location>
        <begin position="254"/>
        <end position="272"/>
    </location>
</feature>
<keyword evidence="3 7" id="KW-0812">Transmembrane</keyword>
<evidence type="ECO:0000256" key="3">
    <source>
        <dbReference type="ARBA" id="ARBA00022692"/>
    </source>
</evidence>
<dbReference type="Proteomes" id="UP000307430">
    <property type="component" value="Unassembled WGS sequence"/>
</dbReference>
<feature type="transmembrane region" description="Helical" evidence="7">
    <location>
        <begin position="171"/>
        <end position="190"/>
    </location>
</feature>
<keyword evidence="10" id="KW-1185">Reference proteome</keyword>
<feature type="transmembrane region" description="Helical" evidence="7">
    <location>
        <begin position="142"/>
        <end position="165"/>
    </location>
</feature>
<organism evidence="9 10">
    <name type="scientific">Klebsiella indica</name>
    <dbReference type="NCBI Taxonomy" id="2582917"/>
    <lineage>
        <taxon>Bacteria</taxon>
        <taxon>Pseudomonadati</taxon>
        <taxon>Pseudomonadota</taxon>
        <taxon>Gammaproteobacteria</taxon>
        <taxon>Enterobacterales</taxon>
        <taxon>Enterobacteriaceae</taxon>
        <taxon>Klebsiella/Raoultella group</taxon>
        <taxon>Klebsiella</taxon>
    </lineage>
</organism>
<comment type="caution">
    <text evidence="9">The sequence shown here is derived from an EMBL/GenBank/DDBJ whole genome shotgun (WGS) entry which is preliminary data.</text>
</comment>
<keyword evidence="5 7" id="KW-0472">Membrane</keyword>
<sequence length="452" mass="50165">MNNEKRTNVRFYVILMVLITGIILFADRNLLPTIAKPLMHALDISPATLGWIFSCFSIVYVACQIPGGWLLDRFGSRKIVTLSFVGMAIVNILQGFVTFYSGVWVLISFCILRGVIGFLETPGVPAFIRVITTWCPLKEKGLAGSLAGAAQYMAVFVFVPFFAWFASAYNFQKLFFVIGILELLIAWLFYKSTPAPAHHPKVNQAELDYIREGGGLPDMDIKKKEKKAQKVVEWTDIKAFITNRQTIGIFISQYCFNCLALFFLSWFPMYLMTERGIDIKATGILVAIPAFGAFVGGLSSGALSDFLMRKTSSLTISRKTPIYIGMLCSFSMFFCNYVDSIYLVVALMTLAYFGKGCSTLGWVILTDVAPKKIISTAGGIFNAFSNISTIVTPIVIGYIVNYTGSFTWALIFVSAHALLALLSYLVIVWPIKRIEVDPNEEISVSASEPVKE</sequence>
<dbReference type="EMBL" id="VCHQ01000012">
    <property type="protein sequence ID" value="TLV18286.1"/>
    <property type="molecule type" value="Genomic_DNA"/>
</dbReference>
<evidence type="ECO:0000256" key="5">
    <source>
        <dbReference type="ARBA" id="ARBA00023136"/>
    </source>
</evidence>
<dbReference type="PROSITE" id="PS50850">
    <property type="entry name" value="MFS"/>
    <property type="match status" value="1"/>
</dbReference>
<dbReference type="Gene3D" id="1.20.1250.20">
    <property type="entry name" value="MFS general substrate transporter like domains"/>
    <property type="match status" value="2"/>
</dbReference>
<comment type="similarity">
    <text evidence="6">Belongs to the major facilitator superfamily. Phthalate permease family.</text>
</comment>
<name>A0A5R9LIL8_9ENTR</name>
<dbReference type="InterPro" id="IPR020846">
    <property type="entry name" value="MFS_dom"/>
</dbReference>
<feature type="transmembrane region" description="Helical" evidence="7">
    <location>
        <begin position="406"/>
        <end position="429"/>
    </location>
</feature>
<keyword evidence="4 7" id="KW-1133">Transmembrane helix</keyword>
<dbReference type="InterPro" id="IPR050382">
    <property type="entry name" value="MFS_Na/Anion_cotransporter"/>
</dbReference>
<dbReference type="PANTHER" id="PTHR11662:SF399">
    <property type="entry name" value="FI19708P1-RELATED"/>
    <property type="match status" value="1"/>
</dbReference>
<keyword evidence="2" id="KW-1003">Cell membrane</keyword>
<feature type="transmembrane region" description="Helical" evidence="7">
    <location>
        <begin position="344"/>
        <end position="365"/>
    </location>
</feature>
<dbReference type="PANTHER" id="PTHR11662">
    <property type="entry name" value="SOLUTE CARRIER FAMILY 17"/>
    <property type="match status" value="1"/>
</dbReference>
<comment type="subcellular location">
    <subcellularLocation>
        <location evidence="1">Cell membrane</location>
        <topology evidence="1">Multi-pass membrane protein</topology>
    </subcellularLocation>
</comment>
<evidence type="ECO:0000313" key="9">
    <source>
        <dbReference type="EMBL" id="TLV18286.1"/>
    </source>
</evidence>
<feature type="transmembrane region" description="Helical" evidence="7">
    <location>
        <begin position="284"/>
        <end position="308"/>
    </location>
</feature>
<dbReference type="InterPro" id="IPR036259">
    <property type="entry name" value="MFS_trans_sf"/>
</dbReference>
<dbReference type="RefSeq" id="WP_138360745.1">
    <property type="nucleotide sequence ID" value="NZ_JBCIVH010000005.1"/>
</dbReference>
<evidence type="ECO:0000256" key="1">
    <source>
        <dbReference type="ARBA" id="ARBA00004651"/>
    </source>
</evidence>
<evidence type="ECO:0000256" key="4">
    <source>
        <dbReference type="ARBA" id="ARBA00022989"/>
    </source>
</evidence>
<evidence type="ECO:0000256" key="6">
    <source>
        <dbReference type="ARBA" id="ARBA00038514"/>
    </source>
</evidence>
<evidence type="ECO:0000256" key="2">
    <source>
        <dbReference type="ARBA" id="ARBA00022475"/>
    </source>
</evidence>